<accession>A0A0A2VDG6</accession>
<protein>
    <submittedName>
        <fullName evidence="2">Transporter</fullName>
    </submittedName>
</protein>
<dbReference type="Pfam" id="PF02447">
    <property type="entry name" value="GntP_permease"/>
    <property type="match status" value="1"/>
</dbReference>
<feature type="transmembrane region" description="Helical" evidence="1">
    <location>
        <begin position="137"/>
        <end position="154"/>
    </location>
</feature>
<dbReference type="Proteomes" id="UP000030153">
    <property type="component" value="Unassembled WGS sequence"/>
</dbReference>
<reference evidence="2 3" key="1">
    <citation type="submission" date="2013-08" db="EMBL/GenBank/DDBJ databases">
        <title>Genome of Pontibacillus chungwhensis.</title>
        <authorList>
            <person name="Wang Q."/>
            <person name="Wang G."/>
        </authorList>
    </citation>
    <scope>NUCLEOTIDE SEQUENCE [LARGE SCALE GENOMIC DNA]</scope>
    <source>
        <strain evidence="2 3">BH030062</strain>
    </source>
</reference>
<feature type="transmembrane region" description="Helical" evidence="1">
    <location>
        <begin position="95"/>
        <end position="125"/>
    </location>
</feature>
<dbReference type="RefSeq" id="WP_036782675.1">
    <property type="nucleotide sequence ID" value="NZ_AVBG01000005.1"/>
</dbReference>
<evidence type="ECO:0000256" key="1">
    <source>
        <dbReference type="SAM" id="Phobius"/>
    </source>
</evidence>
<dbReference type="InterPro" id="IPR003474">
    <property type="entry name" value="Glcn_transporter"/>
</dbReference>
<feature type="transmembrane region" description="Helical" evidence="1">
    <location>
        <begin position="174"/>
        <end position="195"/>
    </location>
</feature>
<feature type="transmembrane region" description="Helical" evidence="1">
    <location>
        <begin position="250"/>
        <end position="268"/>
    </location>
</feature>
<dbReference type="GO" id="GO:0005886">
    <property type="term" value="C:plasma membrane"/>
    <property type="evidence" value="ECO:0007669"/>
    <property type="project" value="TreeGrafter"/>
</dbReference>
<comment type="caution">
    <text evidence="2">The sequence shown here is derived from an EMBL/GenBank/DDBJ whole genome shotgun (WGS) entry which is preliminary data.</text>
</comment>
<name>A0A0A2VDG6_9BACI</name>
<proteinExistence type="predicted"/>
<feature type="transmembrane region" description="Helical" evidence="1">
    <location>
        <begin position="6"/>
        <end position="36"/>
    </location>
</feature>
<feature type="transmembrane region" description="Helical" evidence="1">
    <location>
        <begin position="48"/>
        <end position="69"/>
    </location>
</feature>
<organism evidence="2 3">
    <name type="scientific">Pontibacillus chungwhensis BH030062</name>
    <dbReference type="NCBI Taxonomy" id="1385513"/>
    <lineage>
        <taxon>Bacteria</taxon>
        <taxon>Bacillati</taxon>
        <taxon>Bacillota</taxon>
        <taxon>Bacilli</taxon>
        <taxon>Bacillales</taxon>
        <taxon>Bacillaceae</taxon>
        <taxon>Pontibacillus</taxon>
    </lineage>
</organism>
<gene>
    <name evidence="2" type="ORF">N780_18925</name>
</gene>
<evidence type="ECO:0000313" key="3">
    <source>
        <dbReference type="Proteomes" id="UP000030153"/>
    </source>
</evidence>
<feature type="transmembrane region" description="Helical" evidence="1">
    <location>
        <begin position="403"/>
        <end position="426"/>
    </location>
</feature>
<keyword evidence="3" id="KW-1185">Reference proteome</keyword>
<sequence length="427" mass="45159">MFAIIVGLIALMVMAYLGWSILWIAPVAAAIVALLSGMDIYTAFTSDFMSGFASFARDFFPVFLFGAVFGKLMEVTGSARTVASFLSKIVGKERAILGVLLGAAILTYGGVSLFVVVFVMYPLALNLFREANISRKVIPGTIVLGAFTFTMTALPGTAQVQNYIPTQFFNTTMMAAPIMGIVTGLIMAVGGYFYLSYRANKLTKAGEGFTEPGGEEKKEEEEGKDPNVFLSFLPLLAVVISINVMNLEMLSALLIGIVLTFILNFKAFKKFTGAMNDGAKGAVTAVVNTGAAVGFGAVVKNAPAFPAIKEALLNIKGGLTISDALSTQVLAMITGSASGGMNITLNALGSEYYQQALEMGLNPEILHRVTALASGASILPHNGALLTVFAITGMTHKDSYKDIFFVGLLIPFIATVVGILMSYVGLV</sequence>
<keyword evidence="1" id="KW-1133">Transmembrane helix</keyword>
<dbReference type="GO" id="GO:0015128">
    <property type="term" value="F:gluconate transmembrane transporter activity"/>
    <property type="evidence" value="ECO:0007669"/>
    <property type="project" value="InterPro"/>
</dbReference>
<evidence type="ECO:0000313" key="2">
    <source>
        <dbReference type="EMBL" id="KGP91700.1"/>
    </source>
</evidence>
<keyword evidence="1" id="KW-0812">Transmembrane</keyword>
<dbReference type="EMBL" id="AVBG01000005">
    <property type="protein sequence ID" value="KGP91700.1"/>
    <property type="molecule type" value="Genomic_DNA"/>
</dbReference>
<keyword evidence="1" id="KW-0472">Membrane</keyword>
<feature type="transmembrane region" description="Helical" evidence="1">
    <location>
        <begin position="227"/>
        <end position="244"/>
    </location>
</feature>
<dbReference type="OrthoDB" id="86125at2"/>
<dbReference type="PANTHER" id="PTHR30354:SF7">
    <property type="entry name" value="BLL7963 PROTEIN"/>
    <property type="match status" value="1"/>
</dbReference>
<dbReference type="AlphaFoldDB" id="A0A0A2VDG6"/>
<dbReference type="PANTHER" id="PTHR30354">
    <property type="entry name" value="GNT FAMILY GLUCONATE TRANSPORTER"/>
    <property type="match status" value="1"/>
</dbReference>
<dbReference type="STRING" id="1385513.N780_18925"/>
<dbReference type="eggNOG" id="COG2610">
    <property type="taxonomic scope" value="Bacteria"/>
</dbReference>